<organism evidence="1">
    <name type="scientific">Caldithrix abyssi</name>
    <dbReference type="NCBI Taxonomy" id="187145"/>
    <lineage>
        <taxon>Bacteria</taxon>
        <taxon>Pseudomonadati</taxon>
        <taxon>Calditrichota</taxon>
        <taxon>Calditrichia</taxon>
        <taxon>Calditrichales</taxon>
        <taxon>Calditrichaceae</taxon>
        <taxon>Caldithrix</taxon>
    </lineage>
</organism>
<dbReference type="AlphaFoldDB" id="A0A7V4U1S1"/>
<dbReference type="Proteomes" id="UP000885779">
    <property type="component" value="Unassembled WGS sequence"/>
</dbReference>
<protein>
    <submittedName>
        <fullName evidence="1">GxxExxY protein</fullName>
    </submittedName>
</protein>
<comment type="caution">
    <text evidence="1">The sequence shown here is derived from an EMBL/GenBank/DDBJ whole genome shotgun (WGS) entry which is preliminary data.</text>
</comment>
<reference evidence="1" key="1">
    <citation type="journal article" date="2020" name="mSystems">
        <title>Genome- and Community-Level Interaction Insights into Carbon Utilization and Element Cycling Functions of Hydrothermarchaeota in Hydrothermal Sediment.</title>
        <authorList>
            <person name="Zhou Z."/>
            <person name="Liu Y."/>
            <person name="Xu W."/>
            <person name="Pan J."/>
            <person name="Luo Z.H."/>
            <person name="Li M."/>
        </authorList>
    </citation>
    <scope>NUCLEOTIDE SEQUENCE [LARGE SCALE GENOMIC DNA]</scope>
    <source>
        <strain evidence="1">HyVt-577</strain>
    </source>
</reference>
<sequence>MTVNELCDIIRETSFAIHKYLKSGHLEKVYENALAHRLRKRGLDVKQQYPLKVYDEDGTILGDYYADLFVENRLIVELKAVSSFTNEHIAQILGYLRASKIEHGLLINFGAPKLEIRKFILN</sequence>
<dbReference type="EMBL" id="DRQG01000112">
    <property type="protein sequence ID" value="HGY56440.1"/>
    <property type="molecule type" value="Genomic_DNA"/>
</dbReference>
<gene>
    <name evidence="1" type="ORF">ENK44_12090</name>
</gene>
<evidence type="ECO:0000313" key="1">
    <source>
        <dbReference type="EMBL" id="HGY56440.1"/>
    </source>
</evidence>
<name>A0A7V4U1S1_CALAY</name>
<accession>A0A7V4U1S1</accession>
<proteinExistence type="predicted"/>
<dbReference type="NCBIfam" id="TIGR04256">
    <property type="entry name" value="GxxExxY"/>
    <property type="match status" value="1"/>
</dbReference>
<dbReference type="Pfam" id="PF13366">
    <property type="entry name" value="PDDEXK_3"/>
    <property type="match status" value="1"/>
</dbReference>
<dbReference type="InterPro" id="IPR026350">
    <property type="entry name" value="GxxExxY"/>
</dbReference>